<feature type="chain" id="PRO_5017959288" description="Secreted protein" evidence="1">
    <location>
        <begin position="19"/>
        <end position="275"/>
    </location>
</feature>
<keyword evidence="1" id="KW-0732">Signal</keyword>
<evidence type="ECO:0000313" key="2">
    <source>
        <dbReference type="EMBL" id="RMH88609.1"/>
    </source>
</evidence>
<dbReference type="Proteomes" id="UP000275012">
    <property type="component" value="Unassembled WGS sequence"/>
</dbReference>
<reference evidence="2 3" key="1">
    <citation type="submission" date="2018-10" db="EMBL/GenBank/DDBJ databases">
        <title>Proposal of Lysobacter pythonis sp. nov. isolated from royal pythons (Python regius).</title>
        <authorList>
            <person name="Hans-Juergen B."/>
            <person name="Huptas C."/>
            <person name="Sandra B."/>
            <person name="Igor L."/>
            <person name="Joachim S."/>
            <person name="Siegfried S."/>
            <person name="Mareike W."/>
            <person name="Peter K."/>
        </authorList>
    </citation>
    <scope>NUCLEOTIDE SEQUENCE [LARGE SCALE GENOMIC DNA]</scope>
    <source>
        <strain evidence="2 3">4284/11</strain>
    </source>
</reference>
<organism evidence="2 3">
    <name type="scientific">Solilutibacter pythonis</name>
    <dbReference type="NCBI Taxonomy" id="2483112"/>
    <lineage>
        <taxon>Bacteria</taxon>
        <taxon>Pseudomonadati</taxon>
        <taxon>Pseudomonadota</taxon>
        <taxon>Gammaproteobacteria</taxon>
        <taxon>Lysobacterales</taxon>
        <taxon>Lysobacteraceae</taxon>
        <taxon>Solilutibacter</taxon>
    </lineage>
</organism>
<protein>
    <recommendedName>
        <fullName evidence="4">Secreted protein</fullName>
    </recommendedName>
</protein>
<dbReference type="EMBL" id="RFLY01000019">
    <property type="protein sequence ID" value="RMH88609.1"/>
    <property type="molecule type" value="Genomic_DNA"/>
</dbReference>
<evidence type="ECO:0000313" key="3">
    <source>
        <dbReference type="Proteomes" id="UP000275012"/>
    </source>
</evidence>
<evidence type="ECO:0000256" key="1">
    <source>
        <dbReference type="SAM" id="SignalP"/>
    </source>
</evidence>
<evidence type="ECO:0008006" key="4">
    <source>
        <dbReference type="Google" id="ProtNLM"/>
    </source>
</evidence>
<feature type="signal peptide" evidence="1">
    <location>
        <begin position="1"/>
        <end position="18"/>
    </location>
</feature>
<comment type="caution">
    <text evidence="2">The sequence shown here is derived from an EMBL/GenBank/DDBJ whole genome shotgun (WGS) entry which is preliminary data.</text>
</comment>
<proteinExistence type="predicted"/>
<accession>A0A3M2HMN4</accession>
<keyword evidence="3" id="KW-1185">Reference proteome</keyword>
<name>A0A3M2HMN4_9GAMM</name>
<dbReference type="AlphaFoldDB" id="A0A3M2HMN4"/>
<gene>
    <name evidence="2" type="ORF">EBB59_11595</name>
</gene>
<dbReference type="OrthoDB" id="5939597at2"/>
<sequence>MKHRHLPILMLAISAALAGGSAAAQVKRHDVTVLPIVNSKSGKVEGAIALEPTGQPTNAARWRFGSNTLESAFGLSSGQSLALLCDGNGGIPNRMDRLSASCALGTIGPTTASATYGNRSSRIGIALGKGGGNLLNWLTAGQRGRIDQSDIALFAEYNIGRSGMVSIAGTTARARLMSAAELPHTLTQWNSLGLSVGGGIGNFRANIFGRVIEVPGQPGKWTGFGVGLTWRTPWSGQLSVGAENVVTRGRNPFAPQNSKNEDEGTVPYVRYQQDL</sequence>